<evidence type="ECO:0000313" key="2">
    <source>
        <dbReference type="EMBL" id="GED97345.1"/>
    </source>
</evidence>
<dbReference type="Proteomes" id="UP000444980">
    <property type="component" value="Unassembled WGS sequence"/>
</dbReference>
<gene>
    <name evidence="2" type="ORF">nbrc107697_13840</name>
</gene>
<dbReference type="InterPro" id="IPR046576">
    <property type="entry name" value="DUF6636"/>
</dbReference>
<dbReference type="EMBL" id="BJOU01000001">
    <property type="protein sequence ID" value="GED97345.1"/>
    <property type="molecule type" value="Genomic_DNA"/>
</dbReference>
<dbReference type="Pfam" id="PF20341">
    <property type="entry name" value="DUF6636"/>
    <property type="match status" value="1"/>
</dbReference>
<feature type="chain" id="PRO_5029721679" evidence="1">
    <location>
        <begin position="23"/>
        <end position="138"/>
    </location>
</feature>
<reference evidence="3" key="1">
    <citation type="submission" date="2019-06" db="EMBL/GenBank/DDBJ databases">
        <title>Gordonia isolated from sludge of a wastewater treatment plant.</title>
        <authorList>
            <person name="Tamura T."/>
            <person name="Aoyama K."/>
            <person name="Kang Y."/>
            <person name="Saito S."/>
            <person name="Akiyama N."/>
            <person name="Yazawa K."/>
            <person name="Gonoi T."/>
            <person name="Mikami Y."/>
        </authorList>
    </citation>
    <scope>NUCLEOTIDE SEQUENCE [LARGE SCALE GENOMIC DNA]</scope>
    <source>
        <strain evidence="3">NBRC 107697</strain>
    </source>
</reference>
<protein>
    <submittedName>
        <fullName evidence="2">Uncharacterized protein</fullName>
    </submittedName>
</protein>
<keyword evidence="1" id="KW-0732">Signal</keyword>
<keyword evidence="3" id="KW-1185">Reference proteome</keyword>
<name>A0A7I9UW23_9ACTN</name>
<evidence type="ECO:0000256" key="1">
    <source>
        <dbReference type="SAM" id="SignalP"/>
    </source>
</evidence>
<comment type="caution">
    <text evidence="2">The sequence shown here is derived from an EMBL/GenBank/DDBJ whole genome shotgun (WGS) entry which is preliminary data.</text>
</comment>
<proteinExistence type="predicted"/>
<sequence>MATVAAAALTSVSLFGAPMAGAEPALQSFTSPSGNVACLSAEDSVRCDIRDRSWAPPPRPADCPSQTGYGQGIALRTSGKPQFVCAGDTTFGAAGRVLQYGERAVRMGYSCTSEPTGVTCRNGSGNGFTISREAYRLF</sequence>
<organism evidence="2 3">
    <name type="scientific">Gordonia crocea</name>
    <dbReference type="NCBI Taxonomy" id="589162"/>
    <lineage>
        <taxon>Bacteria</taxon>
        <taxon>Bacillati</taxon>
        <taxon>Actinomycetota</taxon>
        <taxon>Actinomycetes</taxon>
        <taxon>Mycobacteriales</taxon>
        <taxon>Gordoniaceae</taxon>
        <taxon>Gordonia</taxon>
    </lineage>
</organism>
<accession>A0A7I9UW23</accession>
<evidence type="ECO:0000313" key="3">
    <source>
        <dbReference type="Proteomes" id="UP000444980"/>
    </source>
</evidence>
<dbReference type="AlphaFoldDB" id="A0A7I9UW23"/>
<feature type="signal peptide" evidence="1">
    <location>
        <begin position="1"/>
        <end position="22"/>
    </location>
</feature>